<dbReference type="AlphaFoldDB" id="A0A7J7N5X3"/>
<evidence type="ECO:0000256" key="2">
    <source>
        <dbReference type="ARBA" id="ARBA00022840"/>
    </source>
</evidence>
<dbReference type="PANTHER" id="PTHR27001:SF931">
    <property type="entry name" value="OS11G0664100 PROTEIN"/>
    <property type="match status" value="1"/>
</dbReference>
<evidence type="ECO:0000313" key="3">
    <source>
        <dbReference type="EMBL" id="KAF6162503.1"/>
    </source>
</evidence>
<sequence>MAPEWNSGHGKTEQTDIFSFGKVLLDLFLGQRSVCFDRKGKDIYIRGGNSQLEQRRSIRYIKKKLKDGKVLDLIDKRLMVDGSVEESVAANFVCVAIQCLKEDPQKRQCNMWKVFSMIEPVLAINGKSSGKRQRLKKKGLWCYEIANTSLQLSNFPNCSPFDILEVGVALPSCSDEATLMKV</sequence>
<dbReference type="PANTHER" id="PTHR27001">
    <property type="entry name" value="OS01G0253100 PROTEIN"/>
    <property type="match status" value="1"/>
</dbReference>
<dbReference type="EMBL" id="JACGCM010001020">
    <property type="protein sequence ID" value="KAF6162503.1"/>
    <property type="molecule type" value="Genomic_DNA"/>
</dbReference>
<accession>A0A7J7N5X3</accession>
<dbReference type="Gene3D" id="1.10.510.10">
    <property type="entry name" value="Transferase(Phosphotransferase) domain 1"/>
    <property type="match status" value="1"/>
</dbReference>
<reference evidence="3 4" key="1">
    <citation type="journal article" date="2020" name="IScience">
        <title>Genome Sequencing of the Endangered Kingdonia uniflora (Circaeasteraceae, Ranunculales) Reveals Potential Mechanisms of Evolutionary Specialization.</title>
        <authorList>
            <person name="Sun Y."/>
            <person name="Deng T."/>
            <person name="Zhang A."/>
            <person name="Moore M.J."/>
            <person name="Landis J.B."/>
            <person name="Lin N."/>
            <person name="Zhang H."/>
            <person name="Zhang X."/>
            <person name="Huang J."/>
            <person name="Zhang X."/>
            <person name="Sun H."/>
            <person name="Wang H."/>
        </authorList>
    </citation>
    <scope>NUCLEOTIDE SEQUENCE [LARGE SCALE GENOMIC DNA]</scope>
    <source>
        <strain evidence="3">TB1705</strain>
        <tissue evidence="3">Leaf</tissue>
    </source>
</reference>
<dbReference type="GO" id="GO:0005524">
    <property type="term" value="F:ATP binding"/>
    <property type="evidence" value="ECO:0007669"/>
    <property type="project" value="UniProtKB-KW"/>
</dbReference>
<dbReference type="GO" id="GO:0005886">
    <property type="term" value="C:plasma membrane"/>
    <property type="evidence" value="ECO:0007669"/>
    <property type="project" value="TreeGrafter"/>
</dbReference>
<dbReference type="SUPFAM" id="SSF56112">
    <property type="entry name" value="Protein kinase-like (PK-like)"/>
    <property type="match status" value="1"/>
</dbReference>
<evidence type="ECO:0000313" key="4">
    <source>
        <dbReference type="Proteomes" id="UP000541444"/>
    </source>
</evidence>
<name>A0A7J7N5X3_9MAGN</name>
<protein>
    <recommendedName>
        <fullName evidence="5">Protein kinase domain-containing protein</fullName>
    </recommendedName>
</protein>
<gene>
    <name evidence="3" type="ORF">GIB67_018958</name>
</gene>
<evidence type="ECO:0000256" key="1">
    <source>
        <dbReference type="ARBA" id="ARBA00022741"/>
    </source>
</evidence>
<keyword evidence="2" id="KW-0067">ATP-binding</keyword>
<dbReference type="InterPro" id="IPR011009">
    <property type="entry name" value="Kinase-like_dom_sf"/>
</dbReference>
<keyword evidence="4" id="KW-1185">Reference proteome</keyword>
<evidence type="ECO:0008006" key="5">
    <source>
        <dbReference type="Google" id="ProtNLM"/>
    </source>
</evidence>
<keyword evidence="1" id="KW-0547">Nucleotide-binding</keyword>
<comment type="caution">
    <text evidence="3">The sequence shown here is derived from an EMBL/GenBank/DDBJ whole genome shotgun (WGS) entry which is preliminary data.</text>
</comment>
<proteinExistence type="predicted"/>
<dbReference type="Proteomes" id="UP000541444">
    <property type="component" value="Unassembled WGS sequence"/>
</dbReference>
<dbReference type="OrthoDB" id="4062651at2759"/>
<organism evidence="3 4">
    <name type="scientific">Kingdonia uniflora</name>
    <dbReference type="NCBI Taxonomy" id="39325"/>
    <lineage>
        <taxon>Eukaryota</taxon>
        <taxon>Viridiplantae</taxon>
        <taxon>Streptophyta</taxon>
        <taxon>Embryophyta</taxon>
        <taxon>Tracheophyta</taxon>
        <taxon>Spermatophyta</taxon>
        <taxon>Magnoliopsida</taxon>
        <taxon>Ranunculales</taxon>
        <taxon>Circaeasteraceae</taxon>
        <taxon>Kingdonia</taxon>
    </lineage>
</organism>